<dbReference type="STRING" id="1798407.A3A16_00305"/>
<reference evidence="3 4" key="1">
    <citation type="journal article" date="2016" name="Nat. Commun.">
        <title>Thousands of microbial genomes shed light on interconnected biogeochemical processes in an aquifer system.</title>
        <authorList>
            <person name="Anantharaman K."/>
            <person name="Brown C.T."/>
            <person name="Hug L.A."/>
            <person name="Sharon I."/>
            <person name="Castelle C.J."/>
            <person name="Probst A.J."/>
            <person name="Thomas B.C."/>
            <person name="Singh A."/>
            <person name="Wilkins M.J."/>
            <person name="Karaoz U."/>
            <person name="Brodie E.L."/>
            <person name="Williams K.H."/>
            <person name="Hubbard S.S."/>
            <person name="Banfield J.F."/>
        </authorList>
    </citation>
    <scope>NUCLEOTIDE SEQUENCE [LARGE SCALE GENOMIC DNA]</scope>
</reference>
<keyword evidence="1" id="KW-0472">Membrane</keyword>
<dbReference type="InterPro" id="IPR048846">
    <property type="entry name" value="PaaX-like_central"/>
</dbReference>
<comment type="caution">
    <text evidence="3">The sequence shown here is derived from an EMBL/GenBank/DDBJ whole genome shotgun (WGS) entry which is preliminary data.</text>
</comment>
<keyword evidence="1" id="KW-0812">Transmembrane</keyword>
<dbReference type="AlphaFoldDB" id="A0A1G1ZPI4"/>
<proteinExistence type="predicted"/>
<evidence type="ECO:0000313" key="4">
    <source>
        <dbReference type="Proteomes" id="UP000177942"/>
    </source>
</evidence>
<feature type="transmembrane region" description="Helical" evidence="1">
    <location>
        <begin position="16"/>
        <end position="39"/>
    </location>
</feature>
<feature type="domain" description="Transcriptional repressor PaaX-like central Cas2-like" evidence="2">
    <location>
        <begin position="103"/>
        <end position="176"/>
    </location>
</feature>
<dbReference type="EMBL" id="MHJJ01000002">
    <property type="protein sequence ID" value="OGY66339.1"/>
    <property type="molecule type" value="Genomic_DNA"/>
</dbReference>
<dbReference type="Proteomes" id="UP000177942">
    <property type="component" value="Unassembled WGS sequence"/>
</dbReference>
<keyword evidence="1" id="KW-1133">Transmembrane helix</keyword>
<accession>A0A1G1ZPI4</accession>
<sequence length="190" mass="22793">MAREFSRKDNLTKETLLALARAGCFIIAATSPYFLTNFLQAYFNDKMKQACWKRAERLRELEKKRIVSFQELADGKIKIELTQRGQSWIRCYQLEDLEINKPKKWDRKWRLIFYDIPEYNKKARDALSKKLRNLGLYQLQKSLWVSAYDCLPEIEFCCAVFNIDMNNHIFYLEIQTVPKEKEIKKWFNLA</sequence>
<gene>
    <name evidence="3" type="ORF">A3A16_00305</name>
</gene>
<dbReference type="Pfam" id="PF20803">
    <property type="entry name" value="PaaX_M"/>
    <property type="match status" value="1"/>
</dbReference>
<dbReference type="Gene3D" id="3.30.70.2650">
    <property type="match status" value="1"/>
</dbReference>
<evidence type="ECO:0000259" key="2">
    <source>
        <dbReference type="Pfam" id="PF20803"/>
    </source>
</evidence>
<organism evidence="3 4">
    <name type="scientific">Candidatus Harrisonbacteria bacterium RIFCSPLOWO2_01_FULL_44_18</name>
    <dbReference type="NCBI Taxonomy" id="1798407"/>
    <lineage>
        <taxon>Bacteria</taxon>
        <taxon>Candidatus Harrisoniibacteriota</taxon>
    </lineage>
</organism>
<protein>
    <recommendedName>
        <fullName evidence="2">Transcriptional repressor PaaX-like central Cas2-like domain-containing protein</fullName>
    </recommendedName>
</protein>
<evidence type="ECO:0000313" key="3">
    <source>
        <dbReference type="EMBL" id="OGY66339.1"/>
    </source>
</evidence>
<dbReference type="SUPFAM" id="SSF143430">
    <property type="entry name" value="TTP0101/SSO1404-like"/>
    <property type="match status" value="1"/>
</dbReference>
<evidence type="ECO:0000256" key="1">
    <source>
        <dbReference type="SAM" id="Phobius"/>
    </source>
</evidence>
<name>A0A1G1ZPI4_9BACT</name>